<dbReference type="SMART" id="SM00354">
    <property type="entry name" value="HTH_LACI"/>
    <property type="match status" value="1"/>
</dbReference>
<dbReference type="Gene3D" id="3.40.50.2300">
    <property type="match status" value="1"/>
</dbReference>
<sequence>MNHLESTITLKEISQVSGYSVSTVSKALNNKPDISIDTRKVIQTIADEYNYVPNNYAVALRKKKTKTISVIVPQINTSFYSCLLFNIEKLAYTFGYRIFIFQSFEETSKEKEFMRNSNDGSVDGLIIITKNKLLNKYFKEENNLPVEHICVDENLSEERLKKECISSFNTLLRRIN</sequence>
<feature type="domain" description="HTH lacI-type" evidence="4">
    <location>
        <begin position="8"/>
        <end position="62"/>
    </location>
</feature>
<dbReference type="Proteomes" id="UP001202717">
    <property type="component" value="Chromosome"/>
</dbReference>
<dbReference type="Gene3D" id="1.10.260.40">
    <property type="entry name" value="lambda repressor-like DNA-binding domains"/>
    <property type="match status" value="1"/>
</dbReference>
<evidence type="ECO:0000259" key="4">
    <source>
        <dbReference type="PROSITE" id="PS50932"/>
    </source>
</evidence>
<evidence type="ECO:0000256" key="3">
    <source>
        <dbReference type="ARBA" id="ARBA00023163"/>
    </source>
</evidence>
<organism evidence="5 6">
    <name type="scientific">Psychroserpens ponticola</name>
    <dbReference type="NCBI Taxonomy" id="2932268"/>
    <lineage>
        <taxon>Bacteria</taxon>
        <taxon>Pseudomonadati</taxon>
        <taxon>Bacteroidota</taxon>
        <taxon>Flavobacteriia</taxon>
        <taxon>Flavobacteriales</taxon>
        <taxon>Flavobacteriaceae</taxon>
        <taxon>Psychroserpens</taxon>
    </lineage>
</organism>
<keyword evidence="6" id="KW-1185">Reference proteome</keyword>
<dbReference type="CDD" id="cd01392">
    <property type="entry name" value="HTH_LacI"/>
    <property type="match status" value="1"/>
</dbReference>
<proteinExistence type="predicted"/>
<gene>
    <name evidence="5" type="ORF">MUN68_012495</name>
</gene>
<evidence type="ECO:0000313" key="5">
    <source>
        <dbReference type="EMBL" id="WCO00883.1"/>
    </source>
</evidence>
<dbReference type="PANTHER" id="PTHR30146">
    <property type="entry name" value="LACI-RELATED TRANSCRIPTIONAL REPRESSOR"/>
    <property type="match status" value="1"/>
</dbReference>
<dbReference type="InterPro" id="IPR010982">
    <property type="entry name" value="Lambda_DNA-bd_dom_sf"/>
</dbReference>
<dbReference type="EMBL" id="CP116221">
    <property type="protein sequence ID" value="WCO00883.1"/>
    <property type="molecule type" value="Genomic_DNA"/>
</dbReference>
<keyword evidence="3" id="KW-0804">Transcription</keyword>
<dbReference type="SUPFAM" id="SSF53822">
    <property type="entry name" value="Periplasmic binding protein-like I"/>
    <property type="match status" value="1"/>
</dbReference>
<name>A0ABY7RVL9_9FLAO</name>
<dbReference type="InterPro" id="IPR028082">
    <property type="entry name" value="Peripla_BP_I"/>
</dbReference>
<evidence type="ECO:0000256" key="1">
    <source>
        <dbReference type="ARBA" id="ARBA00023015"/>
    </source>
</evidence>
<evidence type="ECO:0000313" key="6">
    <source>
        <dbReference type="Proteomes" id="UP001202717"/>
    </source>
</evidence>
<dbReference type="GO" id="GO:0003677">
    <property type="term" value="F:DNA binding"/>
    <property type="evidence" value="ECO:0007669"/>
    <property type="project" value="UniProtKB-KW"/>
</dbReference>
<reference evidence="5 6" key="1">
    <citation type="submission" date="2023-01" db="EMBL/GenBank/DDBJ databases">
        <title>Psychroserpens ponticola sp. nov., isolated from seawater.</title>
        <authorList>
            <person name="Kristyanto S."/>
            <person name="Jung J."/>
            <person name="Kim J.M."/>
            <person name="Jeon C.O."/>
        </authorList>
    </citation>
    <scope>NUCLEOTIDE SEQUENCE [LARGE SCALE GENOMIC DNA]</scope>
    <source>
        <strain evidence="5 6">MSW6</strain>
    </source>
</reference>
<dbReference type="PANTHER" id="PTHR30146:SF109">
    <property type="entry name" value="HTH-TYPE TRANSCRIPTIONAL REGULATOR GALS"/>
    <property type="match status" value="1"/>
</dbReference>
<dbReference type="PROSITE" id="PS50932">
    <property type="entry name" value="HTH_LACI_2"/>
    <property type="match status" value="1"/>
</dbReference>
<dbReference type="InterPro" id="IPR000843">
    <property type="entry name" value="HTH_LacI"/>
</dbReference>
<evidence type="ECO:0000256" key="2">
    <source>
        <dbReference type="ARBA" id="ARBA00023125"/>
    </source>
</evidence>
<dbReference type="SUPFAM" id="SSF47413">
    <property type="entry name" value="lambda repressor-like DNA-binding domains"/>
    <property type="match status" value="1"/>
</dbReference>
<protein>
    <submittedName>
        <fullName evidence="5">LacI family DNA-binding transcriptional regulator</fullName>
    </submittedName>
</protein>
<dbReference type="InterPro" id="IPR001761">
    <property type="entry name" value="Peripla_BP/Lac1_sug-bd_dom"/>
</dbReference>
<keyword evidence="2 5" id="KW-0238">DNA-binding</keyword>
<accession>A0ABY7RVL9</accession>
<dbReference type="RefSeq" id="WP_249995875.1">
    <property type="nucleotide sequence ID" value="NZ_CP116221.1"/>
</dbReference>
<dbReference type="Pfam" id="PF00532">
    <property type="entry name" value="Peripla_BP_1"/>
    <property type="match status" value="1"/>
</dbReference>
<dbReference type="Pfam" id="PF00356">
    <property type="entry name" value="LacI"/>
    <property type="match status" value="1"/>
</dbReference>
<keyword evidence="1" id="KW-0805">Transcription regulation</keyword>